<evidence type="ECO:0000313" key="2">
    <source>
        <dbReference type="Proteomes" id="UP000277204"/>
    </source>
</evidence>
<accession>A0A183NBW3</accession>
<dbReference type="EMBL" id="UZAI01021793">
    <property type="protein sequence ID" value="VDP56506.1"/>
    <property type="molecule type" value="Genomic_DNA"/>
</dbReference>
<sequence length="69" mass="8307">MSIPELLPSNWLQLNIYRQDRSRNKKRKLVEIEILCFENFTLYQNLILDSNNNNHNNNNNIDNRVLTSF</sequence>
<gene>
    <name evidence="1" type="ORF">SMRZ_LOCUS25788</name>
</gene>
<dbReference type="AlphaFoldDB" id="A0A183NBW3"/>
<proteinExistence type="predicted"/>
<keyword evidence="2" id="KW-1185">Reference proteome</keyword>
<protein>
    <submittedName>
        <fullName evidence="1">Uncharacterized protein</fullName>
    </submittedName>
</protein>
<evidence type="ECO:0000313" key="1">
    <source>
        <dbReference type="EMBL" id="VDP56506.1"/>
    </source>
</evidence>
<reference evidence="1 2" key="1">
    <citation type="submission" date="2018-11" db="EMBL/GenBank/DDBJ databases">
        <authorList>
            <consortium name="Pathogen Informatics"/>
        </authorList>
    </citation>
    <scope>NUCLEOTIDE SEQUENCE [LARGE SCALE GENOMIC DNA]</scope>
    <source>
        <strain evidence="1 2">Zambia</strain>
    </source>
</reference>
<name>A0A183NBW3_9TREM</name>
<dbReference type="Proteomes" id="UP000277204">
    <property type="component" value="Unassembled WGS sequence"/>
</dbReference>
<organism evidence="1 2">
    <name type="scientific">Schistosoma margrebowiei</name>
    <dbReference type="NCBI Taxonomy" id="48269"/>
    <lineage>
        <taxon>Eukaryota</taxon>
        <taxon>Metazoa</taxon>
        <taxon>Spiralia</taxon>
        <taxon>Lophotrochozoa</taxon>
        <taxon>Platyhelminthes</taxon>
        <taxon>Trematoda</taxon>
        <taxon>Digenea</taxon>
        <taxon>Strigeidida</taxon>
        <taxon>Schistosomatoidea</taxon>
        <taxon>Schistosomatidae</taxon>
        <taxon>Schistosoma</taxon>
    </lineage>
</organism>